<dbReference type="RefSeq" id="WP_381163523.1">
    <property type="nucleotide sequence ID" value="NZ_JBHSFK010000011.1"/>
</dbReference>
<evidence type="ECO:0000313" key="2">
    <source>
        <dbReference type="Proteomes" id="UP001595839"/>
    </source>
</evidence>
<keyword evidence="1" id="KW-0808">Transferase</keyword>
<evidence type="ECO:0000313" key="1">
    <source>
        <dbReference type="EMBL" id="MFC4501583.1"/>
    </source>
</evidence>
<protein>
    <submittedName>
        <fullName evidence="1">CaiB/BaiF CoA transferase family protein</fullName>
    </submittedName>
</protein>
<dbReference type="EMBL" id="JBHSFK010000011">
    <property type="protein sequence ID" value="MFC4501583.1"/>
    <property type="molecule type" value="Genomic_DNA"/>
</dbReference>
<proteinExistence type="predicted"/>
<dbReference type="PANTHER" id="PTHR48228:SF5">
    <property type="entry name" value="ALPHA-METHYLACYL-COA RACEMASE"/>
    <property type="match status" value="1"/>
</dbReference>
<dbReference type="InterPro" id="IPR003673">
    <property type="entry name" value="CoA-Trfase_fam_III"/>
</dbReference>
<dbReference type="GO" id="GO:0016740">
    <property type="term" value="F:transferase activity"/>
    <property type="evidence" value="ECO:0007669"/>
    <property type="project" value="UniProtKB-KW"/>
</dbReference>
<gene>
    <name evidence="1" type="ORF">ACFPIH_18935</name>
</gene>
<dbReference type="Gene3D" id="3.30.1540.10">
    <property type="entry name" value="formyl-coa transferase, domain 3"/>
    <property type="match status" value="1"/>
</dbReference>
<reference evidence="2" key="1">
    <citation type="journal article" date="2019" name="Int. J. Syst. Evol. Microbiol.">
        <title>The Global Catalogue of Microorganisms (GCM) 10K type strain sequencing project: providing services to taxonomists for standard genome sequencing and annotation.</title>
        <authorList>
            <consortium name="The Broad Institute Genomics Platform"/>
            <consortium name="The Broad Institute Genome Sequencing Center for Infectious Disease"/>
            <person name="Wu L."/>
            <person name="Ma J."/>
        </authorList>
    </citation>
    <scope>NUCLEOTIDE SEQUENCE [LARGE SCALE GENOMIC DNA]</scope>
    <source>
        <strain evidence="2">CGMCC 4.7177</strain>
    </source>
</reference>
<dbReference type="Pfam" id="PF02515">
    <property type="entry name" value="CoA_transf_3"/>
    <property type="match status" value="2"/>
</dbReference>
<dbReference type="InterPro" id="IPR050509">
    <property type="entry name" value="CoA-transferase_III"/>
</dbReference>
<accession>A0ABV9ASX7</accession>
<dbReference type="InterPro" id="IPR044855">
    <property type="entry name" value="CoA-Trfase_III_dom3_sf"/>
</dbReference>
<dbReference type="Proteomes" id="UP001595839">
    <property type="component" value="Unassembled WGS sequence"/>
</dbReference>
<dbReference type="PANTHER" id="PTHR48228">
    <property type="entry name" value="SUCCINYL-COA--D-CITRAMALATE COA-TRANSFERASE"/>
    <property type="match status" value="1"/>
</dbReference>
<sequence>MTDQNDDLGEGPLHGIVVVDLSTTLPGAQATQFLADAGADVILVEPPEGSPLRANPGWPGLLRGKRSVALDLSDDAGRATLDGLLARADVAVTTMRPAAAERLGFTAEQLAARYPRLVAALITGWGTRGPWSHRKGYEALILAKSGVLHSKHQLTAGPDPAYVTTPYASFAAAQAAVQGILAALLEREGSGLGQVVEADLVTGVGAYDPYNWFYELVLGRYPEAFQPTGAAYDDQGRPQTKLQYAMLIAATADGTWLQFAQTAPRLMQAWLDELGLSAELADPKWDGFPMLPTPELRFEWWNKMIAKVGERTLQEWQEVFAGNPDVFGEQFRSPDEALDHPQLVHEGRVVVVDDPDLGPVRQPSTLVHAAGRPLTRIRRAPRLGEHSRELRQLAAGESAVRDAGGSLLNAGDRHGHSGLPLAGVTVLELGLMYAGPYGATLLADLGARVIKVEPLEGDLIRGIMAFPEAGGAKALQGKESIAVDVRTAEGLEILRELVKQVDVVLQCYRAGVAARIGVDEASLKSINPDLVYVNAPGFGIDGPYGSKPAYAPSIGAASGVSVTDAQVVGRPAGDRDQLLSQARRLYAGGTVPAVQSDGMAALGVGSALLLGIYAKRRGIELTDIVATMLGTSTQALISRNTSYEGRPAHPPVDADFRGVSALYRMYPASDGWLFLAAPAERDWAPLVAGLGDPGDLADERFATSRARAANDDALADVLTKIFATRTKAEWEADLTAKDVGCVAVTQEPAERHMQGDEFYDAGYAVDAVSPVFDEHRRLAPLNRFSRSATKPEGGCSLGQHTHALLRAIGYDEARIAGLRDAGVVR</sequence>
<comment type="caution">
    <text evidence="1">The sequence shown here is derived from an EMBL/GenBank/DDBJ whole genome shotgun (WGS) entry which is preliminary data.</text>
</comment>
<dbReference type="Gene3D" id="3.40.50.10540">
    <property type="entry name" value="Crotonobetainyl-coa:carnitine coa-transferase, domain 1"/>
    <property type="match status" value="3"/>
</dbReference>
<organism evidence="1 2">
    <name type="scientific">Streptomyces vulcanius</name>
    <dbReference type="NCBI Taxonomy" id="1441876"/>
    <lineage>
        <taxon>Bacteria</taxon>
        <taxon>Bacillati</taxon>
        <taxon>Actinomycetota</taxon>
        <taxon>Actinomycetes</taxon>
        <taxon>Kitasatosporales</taxon>
        <taxon>Streptomycetaceae</taxon>
        <taxon>Streptomyces</taxon>
    </lineage>
</organism>
<dbReference type="SUPFAM" id="SSF89796">
    <property type="entry name" value="CoA-transferase family III (CaiB/BaiF)"/>
    <property type="match status" value="2"/>
</dbReference>
<keyword evidence="2" id="KW-1185">Reference proteome</keyword>
<name>A0ABV9ASX7_9ACTN</name>
<dbReference type="InterPro" id="IPR023606">
    <property type="entry name" value="CoA-Trfase_III_dom_1_sf"/>
</dbReference>